<name>A0A8H3UET2_VENIN</name>
<evidence type="ECO:0000313" key="2">
    <source>
        <dbReference type="EMBL" id="KAE9969241.1"/>
    </source>
</evidence>
<comment type="caution">
    <text evidence="2">The sequence shown here is derived from an EMBL/GenBank/DDBJ whole genome shotgun (WGS) entry which is preliminary data.</text>
</comment>
<gene>
    <name evidence="2" type="ORF">EG328_006996</name>
</gene>
<evidence type="ECO:0000313" key="3">
    <source>
        <dbReference type="Proteomes" id="UP000447873"/>
    </source>
</evidence>
<reference evidence="2 3" key="1">
    <citation type="submission" date="2018-12" db="EMBL/GenBank/DDBJ databases">
        <title>Venturia inaequalis Genome Resource.</title>
        <authorList>
            <person name="Lichtner F.J."/>
        </authorList>
    </citation>
    <scope>NUCLEOTIDE SEQUENCE [LARGE SCALE GENOMIC DNA]</scope>
    <source>
        <strain evidence="2 3">120213</strain>
    </source>
</reference>
<feature type="compositionally biased region" description="Low complexity" evidence="1">
    <location>
        <begin position="264"/>
        <end position="277"/>
    </location>
</feature>
<dbReference type="EMBL" id="WNWS01000374">
    <property type="protein sequence ID" value="KAE9969241.1"/>
    <property type="molecule type" value="Genomic_DNA"/>
</dbReference>
<organism evidence="2 3">
    <name type="scientific">Venturia inaequalis</name>
    <name type="common">Apple scab fungus</name>
    <dbReference type="NCBI Taxonomy" id="5025"/>
    <lineage>
        <taxon>Eukaryota</taxon>
        <taxon>Fungi</taxon>
        <taxon>Dikarya</taxon>
        <taxon>Ascomycota</taxon>
        <taxon>Pezizomycotina</taxon>
        <taxon>Dothideomycetes</taxon>
        <taxon>Pleosporomycetidae</taxon>
        <taxon>Venturiales</taxon>
        <taxon>Venturiaceae</taxon>
        <taxon>Venturia</taxon>
    </lineage>
</organism>
<accession>A0A8H3UET2</accession>
<dbReference type="Proteomes" id="UP000447873">
    <property type="component" value="Unassembled WGS sequence"/>
</dbReference>
<feature type="compositionally biased region" description="Polar residues" evidence="1">
    <location>
        <begin position="1"/>
        <end position="10"/>
    </location>
</feature>
<proteinExistence type="predicted"/>
<feature type="compositionally biased region" description="Gly residues" evidence="1">
    <location>
        <begin position="79"/>
        <end position="91"/>
    </location>
</feature>
<protein>
    <submittedName>
        <fullName evidence="2">Uncharacterized protein</fullName>
    </submittedName>
</protein>
<evidence type="ECO:0000256" key="1">
    <source>
        <dbReference type="SAM" id="MobiDB-lite"/>
    </source>
</evidence>
<dbReference type="AlphaFoldDB" id="A0A8H3UET2"/>
<sequence length="357" mass="38601">MFVSDTTISSEKNHLINGGLERFVDPDNLPMASPSPSQERFKTGGGPITRASPPPNAPRAPAASRGRGRGFGRSSYSGLGSGQGRGRGRGTTGFFNQAQSSALDGGRTSMDSRTESPVIGETGLGHHHRIACPSFAASTTGVASDVSNAEYQHSSPAVGIPQGPAWNPPRGPRKYMMYQNQPQSQRNRTYSSSSSMHRGSGRVQFPKERQVIGQNEKQSLKTYSAVVADLNDGLNAKVEASYSPGHVRHESMRYGSVSEGDMAVRSSSRESSNNSWVENEETETADEQVLVPLTQEDADHAPSTVKHRMKTEELPAEELVKFSSSVDRPEWVRTTDEFMVLEFGSAGPITLRRDGTS</sequence>
<feature type="region of interest" description="Disordered" evidence="1">
    <location>
        <begin position="1"/>
        <end position="118"/>
    </location>
</feature>
<feature type="region of interest" description="Disordered" evidence="1">
    <location>
        <begin position="183"/>
        <end position="205"/>
    </location>
</feature>
<feature type="compositionally biased region" description="Polar residues" evidence="1">
    <location>
        <begin position="93"/>
        <end position="102"/>
    </location>
</feature>
<feature type="region of interest" description="Disordered" evidence="1">
    <location>
        <begin position="253"/>
        <end position="285"/>
    </location>
</feature>